<evidence type="ECO:0000313" key="2">
    <source>
        <dbReference type="EMBL" id="GAA2652684.1"/>
    </source>
</evidence>
<gene>
    <name evidence="2" type="ORF">GCM10010307_63650</name>
</gene>
<dbReference type="RefSeq" id="WP_344394486.1">
    <property type="nucleotide sequence ID" value="NZ_BAAASJ010000099.1"/>
</dbReference>
<name>A0ABP6DYW1_9ACTN</name>
<comment type="caution">
    <text evidence="2">The sequence shown here is derived from an EMBL/GenBank/DDBJ whole genome shotgun (WGS) entry which is preliminary data.</text>
</comment>
<reference evidence="3" key="1">
    <citation type="journal article" date="2019" name="Int. J. Syst. Evol. Microbiol.">
        <title>The Global Catalogue of Microorganisms (GCM) 10K type strain sequencing project: providing services to taxonomists for standard genome sequencing and annotation.</title>
        <authorList>
            <consortium name="The Broad Institute Genomics Platform"/>
            <consortium name="The Broad Institute Genome Sequencing Center for Infectious Disease"/>
            <person name="Wu L."/>
            <person name="Ma J."/>
        </authorList>
    </citation>
    <scope>NUCLEOTIDE SEQUENCE [LARGE SCALE GENOMIC DNA]</scope>
    <source>
        <strain evidence="3">JCM 4524</strain>
    </source>
</reference>
<feature type="region of interest" description="Disordered" evidence="1">
    <location>
        <begin position="55"/>
        <end position="75"/>
    </location>
</feature>
<protein>
    <recommendedName>
        <fullName evidence="4">SRPBCC family protein</fullName>
    </recommendedName>
</protein>
<accession>A0ABP6DYW1</accession>
<evidence type="ECO:0008006" key="4">
    <source>
        <dbReference type="Google" id="ProtNLM"/>
    </source>
</evidence>
<evidence type="ECO:0000256" key="1">
    <source>
        <dbReference type="SAM" id="MobiDB-lite"/>
    </source>
</evidence>
<proteinExistence type="predicted"/>
<keyword evidence="3" id="KW-1185">Reference proteome</keyword>
<sequence length="273" mass="30318">MARFQHTVTLAPVPRHWFESCVLMLHDLAESLEDDGARLRLPDGRPLPELLLGEGRHLQPGARYHPESDEDGEPDLDATLTVLAWDRRRETALEIVTLGDDSPNPTHMACALRLTSVERPREAELSGKMRASGGKWTKYISGSGRLHLDLGTWWPSAAGLGRPTAPPVTGTLHHPLTRATATVVPRPAKDGRWRVTVKVRVTGRSFARLLLPVAMAVMGRRARAAFAEALDDAAEAWNGQVPVLLRKDMERLRLELVESLFNTDEEHKPEAPR</sequence>
<organism evidence="2 3">
    <name type="scientific">Streptomyces vastus</name>
    <dbReference type="NCBI Taxonomy" id="285451"/>
    <lineage>
        <taxon>Bacteria</taxon>
        <taxon>Bacillati</taxon>
        <taxon>Actinomycetota</taxon>
        <taxon>Actinomycetes</taxon>
        <taxon>Kitasatosporales</taxon>
        <taxon>Streptomycetaceae</taxon>
        <taxon>Streptomyces</taxon>
    </lineage>
</organism>
<dbReference type="Proteomes" id="UP001500151">
    <property type="component" value="Unassembled WGS sequence"/>
</dbReference>
<dbReference type="EMBL" id="BAAASJ010000099">
    <property type="protein sequence ID" value="GAA2652684.1"/>
    <property type="molecule type" value="Genomic_DNA"/>
</dbReference>
<evidence type="ECO:0000313" key="3">
    <source>
        <dbReference type="Proteomes" id="UP001500151"/>
    </source>
</evidence>